<dbReference type="CDD" id="cd03443">
    <property type="entry name" value="PaaI_thioesterase"/>
    <property type="match status" value="1"/>
</dbReference>
<keyword evidence="4" id="KW-1185">Reference proteome</keyword>
<evidence type="ECO:0000259" key="2">
    <source>
        <dbReference type="Pfam" id="PF03061"/>
    </source>
</evidence>
<dbReference type="InterPro" id="IPR006683">
    <property type="entry name" value="Thioestr_dom"/>
</dbReference>
<dbReference type="InterPro" id="IPR029069">
    <property type="entry name" value="HotDog_dom_sf"/>
</dbReference>
<dbReference type="KEGG" id="tsy:THSYN_28280"/>
<dbReference type="PANTHER" id="PTHR42856">
    <property type="entry name" value="ACYL-COENZYME A THIOESTERASE PAAI"/>
    <property type="match status" value="1"/>
</dbReference>
<protein>
    <submittedName>
        <fullName evidence="3">Phenylacetic acid degradation protein PaaD</fullName>
    </submittedName>
</protein>
<sequence length="127" mass="13617">MHPIVDPSHLDPFMISLGFAGEVTAPGEARMRVQLRPEHLNNWGSAHGGLLFTLADAAFALASNSHGPLAVSLSAHMEYFKPTRVGDTVEAVAREVSLTRRTGVYQVEVLCAGVLVGLFTGTVYRKG</sequence>
<accession>A0A2K8UFT9</accession>
<dbReference type="NCBIfam" id="TIGR00369">
    <property type="entry name" value="unchar_dom_1"/>
    <property type="match status" value="1"/>
</dbReference>
<reference evidence="3 4" key="1">
    <citation type="submission" date="2017-03" db="EMBL/GenBank/DDBJ databases">
        <title>Complete genome sequence of Candidatus 'Thiodictyon syntrophicum' sp. nov. strain Cad16T, a photolithoautotroph purple sulfur bacterium isolated from an alpine meromictic lake.</title>
        <authorList>
            <person name="Luedin S.M."/>
            <person name="Pothier J.F."/>
            <person name="Danza F."/>
            <person name="Storelli N."/>
            <person name="Wittwer M."/>
            <person name="Tonolla M."/>
        </authorList>
    </citation>
    <scope>NUCLEOTIDE SEQUENCE [LARGE SCALE GENOMIC DNA]</scope>
    <source>
        <strain evidence="3 4">Cad16T</strain>
    </source>
</reference>
<proteinExistence type="predicted"/>
<evidence type="ECO:0000313" key="3">
    <source>
        <dbReference type="EMBL" id="AUB84453.1"/>
    </source>
</evidence>
<dbReference type="EMBL" id="CP020370">
    <property type="protein sequence ID" value="AUB84453.1"/>
    <property type="molecule type" value="Genomic_DNA"/>
</dbReference>
<dbReference type="RefSeq" id="WP_100922106.1">
    <property type="nucleotide sequence ID" value="NZ_CP020370.1"/>
</dbReference>
<dbReference type="Gene3D" id="3.10.129.10">
    <property type="entry name" value="Hotdog Thioesterase"/>
    <property type="match status" value="1"/>
</dbReference>
<dbReference type="InterPro" id="IPR003736">
    <property type="entry name" value="PAAI_dom"/>
</dbReference>
<dbReference type="Proteomes" id="UP000232638">
    <property type="component" value="Chromosome"/>
</dbReference>
<dbReference type="PANTHER" id="PTHR42856:SF1">
    <property type="entry name" value="ACYL-COENZYME A THIOESTERASE PAAI"/>
    <property type="match status" value="1"/>
</dbReference>
<organism evidence="3 4">
    <name type="scientific">Candidatus Thiodictyon syntrophicum</name>
    <dbReference type="NCBI Taxonomy" id="1166950"/>
    <lineage>
        <taxon>Bacteria</taxon>
        <taxon>Pseudomonadati</taxon>
        <taxon>Pseudomonadota</taxon>
        <taxon>Gammaproteobacteria</taxon>
        <taxon>Chromatiales</taxon>
        <taxon>Chromatiaceae</taxon>
        <taxon>Thiodictyon</taxon>
    </lineage>
</organism>
<evidence type="ECO:0000256" key="1">
    <source>
        <dbReference type="ARBA" id="ARBA00022801"/>
    </source>
</evidence>
<evidence type="ECO:0000313" key="4">
    <source>
        <dbReference type="Proteomes" id="UP000232638"/>
    </source>
</evidence>
<name>A0A2K8UFT9_9GAMM</name>
<gene>
    <name evidence="3" type="ORF">THSYN_28280</name>
</gene>
<dbReference type="Pfam" id="PF03061">
    <property type="entry name" value="4HBT"/>
    <property type="match status" value="1"/>
</dbReference>
<dbReference type="OrthoDB" id="32575at2"/>
<dbReference type="GO" id="GO:0016289">
    <property type="term" value="F:acyl-CoA hydrolase activity"/>
    <property type="evidence" value="ECO:0007669"/>
    <property type="project" value="TreeGrafter"/>
</dbReference>
<dbReference type="InterPro" id="IPR052723">
    <property type="entry name" value="Acyl-CoA_thioesterase_PaaI"/>
</dbReference>
<feature type="domain" description="Thioesterase" evidence="2">
    <location>
        <begin position="44"/>
        <end position="112"/>
    </location>
</feature>
<dbReference type="AlphaFoldDB" id="A0A2K8UFT9"/>
<dbReference type="SUPFAM" id="SSF54637">
    <property type="entry name" value="Thioesterase/thiol ester dehydrase-isomerase"/>
    <property type="match status" value="1"/>
</dbReference>
<keyword evidence="1" id="KW-0378">Hydrolase</keyword>